<dbReference type="SMART" id="SM00382">
    <property type="entry name" value="AAA"/>
    <property type="match status" value="1"/>
</dbReference>
<keyword evidence="5 10" id="KW-0067">ATP-binding</keyword>
<dbReference type="Proteomes" id="UP000014174">
    <property type="component" value="Unassembled WGS sequence"/>
</dbReference>
<organism evidence="10 11">
    <name type="scientific">Arcticibacter svalbardensis MN12-7</name>
    <dbReference type="NCBI Taxonomy" id="1150600"/>
    <lineage>
        <taxon>Bacteria</taxon>
        <taxon>Pseudomonadati</taxon>
        <taxon>Bacteroidota</taxon>
        <taxon>Sphingobacteriia</taxon>
        <taxon>Sphingobacteriales</taxon>
        <taxon>Sphingobacteriaceae</taxon>
        <taxon>Arcticibacter</taxon>
    </lineage>
</organism>
<dbReference type="Pfam" id="PF00005">
    <property type="entry name" value="ABC_tran"/>
    <property type="match status" value="1"/>
</dbReference>
<dbReference type="eggNOG" id="COG3842">
    <property type="taxonomic scope" value="Bacteria"/>
</dbReference>
<keyword evidence="4" id="KW-0547">Nucleotide-binding</keyword>
<keyword evidence="1" id="KW-0813">Transport</keyword>
<dbReference type="InterPro" id="IPR050093">
    <property type="entry name" value="ABC_SmlMolc_Importer"/>
</dbReference>
<dbReference type="PANTHER" id="PTHR42781">
    <property type="entry name" value="SPERMIDINE/PUTRESCINE IMPORT ATP-BINDING PROTEIN POTA"/>
    <property type="match status" value="1"/>
</dbReference>
<evidence type="ECO:0000256" key="7">
    <source>
        <dbReference type="ARBA" id="ARBA00023065"/>
    </source>
</evidence>
<evidence type="ECO:0000313" key="11">
    <source>
        <dbReference type="Proteomes" id="UP000014174"/>
    </source>
</evidence>
<evidence type="ECO:0000256" key="5">
    <source>
        <dbReference type="ARBA" id="ARBA00022840"/>
    </source>
</evidence>
<dbReference type="GO" id="GO:0015408">
    <property type="term" value="F:ABC-type ferric iron transporter activity"/>
    <property type="evidence" value="ECO:0007669"/>
    <property type="project" value="InterPro"/>
</dbReference>
<dbReference type="InterPro" id="IPR027417">
    <property type="entry name" value="P-loop_NTPase"/>
</dbReference>
<keyword evidence="6" id="KW-0408">Iron</keyword>
<keyword evidence="2" id="KW-1003">Cell membrane</keyword>
<evidence type="ECO:0000256" key="3">
    <source>
        <dbReference type="ARBA" id="ARBA00022496"/>
    </source>
</evidence>
<keyword evidence="3" id="KW-0410">Iron transport</keyword>
<dbReference type="CDD" id="cd03259">
    <property type="entry name" value="ABC_Carb_Solutes_like"/>
    <property type="match status" value="1"/>
</dbReference>
<keyword evidence="7" id="KW-0406">Ion transport</keyword>
<evidence type="ECO:0000256" key="8">
    <source>
        <dbReference type="ARBA" id="ARBA00023136"/>
    </source>
</evidence>
<dbReference type="Gene3D" id="3.40.50.300">
    <property type="entry name" value="P-loop containing nucleotide triphosphate hydrolases"/>
    <property type="match status" value="1"/>
</dbReference>
<dbReference type="GO" id="GO:0016887">
    <property type="term" value="F:ATP hydrolysis activity"/>
    <property type="evidence" value="ECO:0007669"/>
    <property type="project" value="InterPro"/>
</dbReference>
<name>R9GRE7_9SPHI</name>
<comment type="caution">
    <text evidence="10">The sequence shown here is derived from an EMBL/GenBank/DDBJ whole genome shotgun (WGS) entry which is preliminary data.</text>
</comment>
<dbReference type="PROSITE" id="PS50893">
    <property type="entry name" value="ABC_TRANSPORTER_2"/>
    <property type="match status" value="1"/>
</dbReference>
<evidence type="ECO:0000256" key="1">
    <source>
        <dbReference type="ARBA" id="ARBA00022448"/>
    </source>
</evidence>
<keyword evidence="11" id="KW-1185">Reference proteome</keyword>
<proteinExistence type="predicted"/>
<dbReference type="GO" id="GO:0016020">
    <property type="term" value="C:membrane"/>
    <property type="evidence" value="ECO:0007669"/>
    <property type="project" value="InterPro"/>
</dbReference>
<evidence type="ECO:0000259" key="9">
    <source>
        <dbReference type="PROSITE" id="PS50893"/>
    </source>
</evidence>
<dbReference type="PANTHER" id="PTHR42781:SF4">
    <property type="entry name" value="SPERMIDINE_PUTRESCINE IMPORT ATP-BINDING PROTEIN POTA"/>
    <property type="match status" value="1"/>
</dbReference>
<accession>R9GRE7</accession>
<dbReference type="InterPro" id="IPR003439">
    <property type="entry name" value="ABC_transporter-like_ATP-bd"/>
</dbReference>
<protein>
    <submittedName>
        <fullName evidence="10">Molybdenum transport ATP-binding protein ModC</fullName>
    </submittedName>
</protein>
<sequence>MENPVIYIDIEKELITPSGKMNLIFKSEIASGELLALFGASGEGKTTLLRMLAGLTKPDKGIIKYGEKVWFDSDKGIHVAAQNRNIGFMFQDYALFPNMTIEGNIRFAQTIPDEEMVDQLLELFGLTGFRKQKPDKLSGGQKQRVALARALARKPDILLLDEPFSSLDYKMRLSIQKEIKKAYQFKQTTMIIVSHDPAEILRLAERIICIEDGAIVRTGTPKEVFADYEIITFE</sequence>
<dbReference type="SUPFAM" id="SSF52540">
    <property type="entry name" value="P-loop containing nucleoside triphosphate hydrolases"/>
    <property type="match status" value="1"/>
</dbReference>
<dbReference type="GO" id="GO:0005524">
    <property type="term" value="F:ATP binding"/>
    <property type="evidence" value="ECO:0007669"/>
    <property type="project" value="UniProtKB-KW"/>
</dbReference>
<evidence type="ECO:0000256" key="4">
    <source>
        <dbReference type="ARBA" id="ARBA00022741"/>
    </source>
</evidence>
<keyword evidence="8" id="KW-0472">Membrane</keyword>
<gene>
    <name evidence="10" type="ORF">ADIARSV_2504</name>
</gene>
<feature type="domain" description="ABC transporter" evidence="9">
    <location>
        <begin position="5"/>
        <end position="234"/>
    </location>
</feature>
<dbReference type="InterPro" id="IPR015853">
    <property type="entry name" value="ABC_transpr_FbpC"/>
</dbReference>
<evidence type="ECO:0000256" key="6">
    <source>
        <dbReference type="ARBA" id="ARBA00023004"/>
    </source>
</evidence>
<dbReference type="InterPro" id="IPR003593">
    <property type="entry name" value="AAA+_ATPase"/>
</dbReference>
<evidence type="ECO:0000256" key="2">
    <source>
        <dbReference type="ARBA" id="ARBA00022475"/>
    </source>
</evidence>
<reference evidence="10 11" key="1">
    <citation type="journal article" date="2013" name="Genome Announc.">
        <title>Draft Genome Sequence of Arcticibacter svalbardensis Strain MN12-7T, a Member of the Family Sphingobacteriaceae Isolated from an Arctic Soil Sample.</title>
        <authorList>
            <person name="Shivaji S."/>
            <person name="Ara S."/>
            <person name="Prasad S."/>
            <person name="Manasa B.P."/>
            <person name="Begum Z."/>
            <person name="Singh A."/>
            <person name="Kumar Pinnaka A."/>
        </authorList>
    </citation>
    <scope>NUCLEOTIDE SEQUENCE [LARGE SCALE GENOMIC DNA]</scope>
    <source>
        <strain evidence="10 11">MN12-7</strain>
    </source>
</reference>
<dbReference type="AlphaFoldDB" id="R9GRE7"/>
<dbReference type="RefSeq" id="WP_016195735.1">
    <property type="nucleotide sequence ID" value="NZ_AQPN01000090.1"/>
</dbReference>
<dbReference type="PROSITE" id="PS00211">
    <property type="entry name" value="ABC_TRANSPORTER_1"/>
    <property type="match status" value="1"/>
</dbReference>
<dbReference type="EMBL" id="AQPN01000090">
    <property type="protein sequence ID" value="EOR94263.1"/>
    <property type="molecule type" value="Genomic_DNA"/>
</dbReference>
<dbReference type="STRING" id="1150600.ADIARSV_2504"/>
<evidence type="ECO:0000313" key="10">
    <source>
        <dbReference type="EMBL" id="EOR94263.1"/>
    </source>
</evidence>
<dbReference type="InterPro" id="IPR017871">
    <property type="entry name" value="ABC_transporter-like_CS"/>
</dbReference>